<evidence type="ECO:0000313" key="12">
    <source>
        <dbReference type="EMBL" id="CAF9916416.1"/>
    </source>
</evidence>
<feature type="compositionally biased region" description="Basic and acidic residues" evidence="9">
    <location>
        <begin position="885"/>
        <end position="903"/>
    </location>
</feature>
<dbReference type="Pfam" id="PF07529">
    <property type="entry name" value="HSA"/>
    <property type="match status" value="1"/>
</dbReference>
<accession>A0A8H3F906</accession>
<evidence type="ECO:0000259" key="11">
    <source>
        <dbReference type="PROSITE" id="PS51204"/>
    </source>
</evidence>
<evidence type="ECO:0000256" key="5">
    <source>
        <dbReference type="ARBA" id="ARBA00023204"/>
    </source>
</evidence>
<dbReference type="PROSITE" id="PS51204">
    <property type="entry name" value="HSA"/>
    <property type="match status" value="1"/>
</dbReference>
<keyword evidence="6" id="KW-0539">Nucleus</keyword>
<evidence type="ECO:0000256" key="7">
    <source>
        <dbReference type="ARBA" id="ARBA00025178"/>
    </source>
</evidence>
<dbReference type="InterPro" id="IPR001005">
    <property type="entry name" value="SANT/Myb"/>
</dbReference>
<comment type="similarity">
    <text evidence="2">Belongs to the EAF1 family.</text>
</comment>
<evidence type="ECO:0000256" key="6">
    <source>
        <dbReference type="ARBA" id="ARBA00023242"/>
    </source>
</evidence>
<comment type="function">
    <text evidence="7">Component of the NuA4 histone acetyltransferase complex which is involved in transcriptional activation of selected genes principally by acetylation of nucleosomal histone H4 and H2A. The NuA4 complex is also involved in DNA repair.</text>
</comment>
<feature type="region of interest" description="Disordered" evidence="9">
    <location>
        <begin position="1188"/>
        <end position="1245"/>
    </location>
</feature>
<keyword evidence="13" id="KW-1185">Reference proteome</keyword>
<organism evidence="12 13">
    <name type="scientific">Gomphillus americanus</name>
    <dbReference type="NCBI Taxonomy" id="1940652"/>
    <lineage>
        <taxon>Eukaryota</taxon>
        <taxon>Fungi</taxon>
        <taxon>Dikarya</taxon>
        <taxon>Ascomycota</taxon>
        <taxon>Pezizomycotina</taxon>
        <taxon>Lecanoromycetes</taxon>
        <taxon>OSLEUM clade</taxon>
        <taxon>Ostropomycetidae</taxon>
        <taxon>Ostropales</taxon>
        <taxon>Graphidaceae</taxon>
        <taxon>Gomphilloideae</taxon>
        <taxon>Gomphillus</taxon>
    </lineage>
</organism>
<dbReference type="GO" id="GO:0035267">
    <property type="term" value="C:NuA4 histone acetyltransferase complex"/>
    <property type="evidence" value="ECO:0007669"/>
    <property type="project" value="UniProtKB-ARBA"/>
</dbReference>
<dbReference type="EMBL" id="CAJPDQ010000011">
    <property type="protein sequence ID" value="CAF9916416.1"/>
    <property type="molecule type" value="Genomic_DNA"/>
</dbReference>
<feature type="compositionally biased region" description="Polar residues" evidence="9">
    <location>
        <begin position="164"/>
        <end position="176"/>
    </location>
</feature>
<evidence type="ECO:0000256" key="1">
    <source>
        <dbReference type="ARBA" id="ARBA00004123"/>
    </source>
</evidence>
<dbReference type="Proteomes" id="UP000664169">
    <property type="component" value="Unassembled WGS sequence"/>
</dbReference>
<evidence type="ECO:0000256" key="3">
    <source>
        <dbReference type="ARBA" id="ARBA00022763"/>
    </source>
</evidence>
<dbReference type="AlphaFoldDB" id="A0A8H3F906"/>
<feature type="region of interest" description="Disordered" evidence="9">
    <location>
        <begin position="295"/>
        <end position="325"/>
    </location>
</feature>
<feature type="compositionally biased region" description="Polar residues" evidence="9">
    <location>
        <begin position="1202"/>
        <end position="1245"/>
    </location>
</feature>
<sequence>MIRRDDLLNTKRHELGNVVASRKRKLGELYCATIAFADATNLYRDKSTQSTTQLDLNGFLDINDITKGRRFDVKTLDQIYLVPKSTTLSSDSIGKHVQDSKHGQDVENGWDRIGGMSNGQKENIAPLATSPFTIVRKTDSQSQETKSRIDSQGTSVKADDEPETQSPTQYEETSSTEILDYVHGTTSAVSDPNSQLLMEAARDEALAQKVSLPGVKRNHDTAMATPAQATPTKARKEDGRQLKRIDTNLHNKRPSLPSAVEPPAPMTVATPERMTTRVSSGAIRHKSVSEILGETPRSAHVEERSNNLQGGGQTPRATAPLGTPHSAMFQSKLNELREKERDRNKMSTVVFPRQPAPNSKSADGKLEESRKREKIWEQKDYLAPLFYAQASAQTPKLNQLVVSSKKTLSTSDHRLDYREDQDCRILKRIYHLQNNNRWSLRQLERAKESDRPLSHWDSVLGEVRWMRTDFREERRWKIAAAKNLADWCAEYVSSTKEEKKHLRVRLKRTRRRISPANHTTPISLPNTSSIPPSAPTPDLIPSVSDDTSISADEDMGIDVTQTIAPAALFNLPPADILFDLQHTPATDKMLEELPLYKVWTDSKGSNKPYSTILDSRWKLPIIPVIKYATGKVALKSSGPIRKRTRFEHTEDEHVEQDVPISSPEGLDEFLPLKQDDVALFNPENKHIIARLHAAHAFRPPSEFAMPAQGFFEARQPSQWIVSEDDQLRRLVREYEYNWPLISACMSSQSLFVAGAERRTPWECFERWVSFEGLPGEMAKHQYFRAWNQRREAAKEHLEQLYQAQLQNPATSHLPPRRRNAEPITVERRKQGKYLSLFTITSKVIKKREIALAKQQASRYSGHSFDLLLTNLGAAATQKKPVTDSMDQRPAKMRTPREFSQHKYKQECEFREKRLLYQQTMMAQHRASQMAKAAQANGQAPSSSIPGQAARAGMPIQTNGTGNHFAAMTAAAGNRNMSNSGMLNLPNGVNYPAGQMNMRQAAPTPAQMAQAAAFMQQQNPRLASQNDPNRVMMEAVRVSEQQRLAQQRQFQANGLTGVSGAGFPNAMFSGIQTANGKPSSMANGITGTGRPSSSAGTTNGLVGQQLSNGMVPLLNQVSSTLKAQHPNATQEQIMQLATMTLSKQLQRQQQNGMAMNGNAALQAQMALGANGPLNPQAQQYAALLRNQQFQQANQQGRAVSAARSGSPNDTSRPGSQGSAMMQKQSSTISATTQSPRPLSAQMTGSS</sequence>
<dbReference type="GO" id="GO:0003682">
    <property type="term" value="F:chromatin binding"/>
    <property type="evidence" value="ECO:0007669"/>
    <property type="project" value="TreeGrafter"/>
</dbReference>
<feature type="region of interest" description="Disordered" evidence="9">
    <location>
        <begin position="878"/>
        <end position="903"/>
    </location>
</feature>
<feature type="domain" description="HSA" evidence="11">
    <location>
        <begin position="443"/>
        <end position="516"/>
    </location>
</feature>
<evidence type="ECO:0000256" key="9">
    <source>
        <dbReference type="SAM" id="MobiDB-lite"/>
    </source>
</evidence>
<comment type="caution">
    <text evidence="12">The sequence shown here is derived from an EMBL/GenBank/DDBJ whole genome shotgun (WGS) entry which is preliminary data.</text>
</comment>
<keyword evidence="4" id="KW-0156">Chromatin regulator</keyword>
<dbReference type="OrthoDB" id="5364245at2759"/>
<name>A0A8H3F906_9LECA</name>
<feature type="region of interest" description="Disordered" evidence="9">
    <location>
        <begin position="120"/>
        <end position="176"/>
    </location>
</feature>
<comment type="subcellular location">
    <subcellularLocation>
        <location evidence="1">Nucleus</location>
    </subcellularLocation>
</comment>
<evidence type="ECO:0000259" key="10">
    <source>
        <dbReference type="PROSITE" id="PS50090"/>
    </source>
</evidence>
<dbReference type="GO" id="GO:0006325">
    <property type="term" value="P:chromatin organization"/>
    <property type="evidence" value="ECO:0007669"/>
    <property type="project" value="UniProtKB-KW"/>
</dbReference>
<evidence type="ECO:0000256" key="2">
    <source>
        <dbReference type="ARBA" id="ARBA00008913"/>
    </source>
</evidence>
<dbReference type="InterPro" id="IPR014012">
    <property type="entry name" value="HSA_dom"/>
</dbReference>
<dbReference type="PROSITE" id="PS50090">
    <property type="entry name" value="MYB_LIKE"/>
    <property type="match status" value="1"/>
</dbReference>
<dbReference type="PANTHER" id="PTHR46459">
    <property type="entry name" value="E1A-BINDING PROTEIN P400-RELATED"/>
    <property type="match status" value="1"/>
</dbReference>
<feature type="compositionally biased region" description="Polar residues" evidence="9">
    <location>
        <begin position="140"/>
        <end position="155"/>
    </location>
</feature>
<dbReference type="Gene3D" id="1.10.10.60">
    <property type="entry name" value="Homeodomain-like"/>
    <property type="match status" value="1"/>
</dbReference>
<feature type="domain" description="Myb-like" evidence="10">
    <location>
        <begin position="711"/>
        <end position="771"/>
    </location>
</feature>
<dbReference type="SUPFAM" id="SSF46689">
    <property type="entry name" value="Homeodomain-like"/>
    <property type="match status" value="1"/>
</dbReference>
<evidence type="ECO:0000256" key="4">
    <source>
        <dbReference type="ARBA" id="ARBA00022853"/>
    </source>
</evidence>
<dbReference type="SMART" id="SM00573">
    <property type="entry name" value="HSA"/>
    <property type="match status" value="1"/>
</dbReference>
<keyword evidence="3" id="KW-0227">DNA damage</keyword>
<gene>
    <name evidence="12" type="ORF">GOMPHAMPRED_000999</name>
</gene>
<feature type="compositionally biased region" description="Low complexity" evidence="9">
    <location>
        <begin position="1188"/>
        <end position="1197"/>
    </location>
</feature>
<protein>
    <recommendedName>
        <fullName evidence="8">Vacuolar import and degradation protein 21</fullName>
    </recommendedName>
</protein>
<dbReference type="PANTHER" id="PTHR46459:SF1">
    <property type="entry name" value="E1A-BINDING PROTEIN P400"/>
    <property type="match status" value="1"/>
</dbReference>
<dbReference type="SMART" id="SM00717">
    <property type="entry name" value="SANT"/>
    <property type="match status" value="1"/>
</dbReference>
<evidence type="ECO:0000313" key="13">
    <source>
        <dbReference type="Proteomes" id="UP000664169"/>
    </source>
</evidence>
<dbReference type="GO" id="GO:0005634">
    <property type="term" value="C:nucleus"/>
    <property type="evidence" value="ECO:0007669"/>
    <property type="project" value="UniProtKB-SubCell"/>
</dbReference>
<dbReference type="Pfam" id="PF13921">
    <property type="entry name" value="Myb_DNA-bind_6"/>
    <property type="match status" value="1"/>
</dbReference>
<reference evidence="12" key="1">
    <citation type="submission" date="2021-03" db="EMBL/GenBank/DDBJ databases">
        <authorList>
            <person name="Tagirdzhanova G."/>
        </authorList>
    </citation>
    <scope>NUCLEOTIDE SEQUENCE</scope>
</reference>
<feature type="region of interest" description="Disordered" evidence="9">
    <location>
        <begin position="1083"/>
        <end position="1103"/>
    </location>
</feature>
<evidence type="ECO:0000256" key="8">
    <source>
        <dbReference type="ARBA" id="ARBA00029670"/>
    </source>
</evidence>
<proteinExistence type="inferred from homology"/>
<dbReference type="InterPro" id="IPR009057">
    <property type="entry name" value="Homeodomain-like_sf"/>
</dbReference>
<dbReference type="GO" id="GO:0006281">
    <property type="term" value="P:DNA repair"/>
    <property type="evidence" value="ECO:0007669"/>
    <property type="project" value="UniProtKB-KW"/>
</dbReference>
<dbReference type="CDD" id="cd00167">
    <property type="entry name" value="SANT"/>
    <property type="match status" value="1"/>
</dbReference>
<feature type="region of interest" description="Disordered" evidence="9">
    <location>
        <begin position="351"/>
        <end position="370"/>
    </location>
</feature>
<keyword evidence="5" id="KW-0234">DNA repair</keyword>